<evidence type="ECO:0000256" key="10">
    <source>
        <dbReference type="ARBA" id="ARBA00023136"/>
    </source>
</evidence>
<keyword evidence="7 12" id="KW-0812">Transmembrane</keyword>
<comment type="similarity">
    <text evidence="3 12">Belongs to the PIGG/PIGN/PIGO family. PIGG subfamily.</text>
</comment>
<dbReference type="InterPro" id="IPR017850">
    <property type="entry name" value="Alkaline_phosphatase_core_sf"/>
</dbReference>
<keyword evidence="10 12" id="KW-0472">Membrane</keyword>
<keyword evidence="8 12" id="KW-0256">Endoplasmic reticulum</keyword>
<evidence type="ECO:0000259" key="13">
    <source>
        <dbReference type="Pfam" id="PF19316"/>
    </source>
</evidence>
<feature type="domain" description="GPI ethanolamine phosphate transferase 2 C-terminal" evidence="13">
    <location>
        <begin position="392"/>
        <end position="814"/>
    </location>
</feature>
<evidence type="ECO:0000256" key="2">
    <source>
        <dbReference type="ARBA" id="ARBA00004687"/>
    </source>
</evidence>
<dbReference type="InterPro" id="IPR039527">
    <property type="entry name" value="PIGG/GPI7"/>
</dbReference>
<dbReference type="GO" id="GO:0005886">
    <property type="term" value="C:plasma membrane"/>
    <property type="evidence" value="ECO:0007669"/>
    <property type="project" value="EnsemblFungi"/>
</dbReference>
<keyword evidence="9 12" id="KW-1133">Transmembrane helix</keyword>
<dbReference type="Pfam" id="PF01663">
    <property type="entry name" value="Phosphodiest"/>
    <property type="match status" value="1"/>
</dbReference>
<dbReference type="STRING" id="1245769.A0A0C7NGB4"/>
<dbReference type="Pfam" id="PF19316">
    <property type="entry name" value="PIGO_PIGG"/>
    <property type="match status" value="1"/>
</dbReference>
<evidence type="ECO:0000256" key="9">
    <source>
        <dbReference type="ARBA" id="ARBA00022989"/>
    </source>
</evidence>
<dbReference type="AlphaFoldDB" id="A0A0C7NGB4"/>
<dbReference type="EMBL" id="LN736372">
    <property type="protein sequence ID" value="CEP64737.1"/>
    <property type="molecule type" value="Genomic_DNA"/>
</dbReference>
<dbReference type="SUPFAM" id="SSF53649">
    <property type="entry name" value="Alkaline phosphatase-like"/>
    <property type="match status" value="1"/>
</dbReference>
<dbReference type="Proteomes" id="UP000054304">
    <property type="component" value="Unassembled WGS sequence"/>
</dbReference>
<comment type="caution">
    <text evidence="12">Lacks conserved residue(s) required for the propagation of feature annotation.</text>
</comment>
<dbReference type="GO" id="GO:0006506">
    <property type="term" value="P:GPI anchor biosynthetic process"/>
    <property type="evidence" value="ECO:0007669"/>
    <property type="project" value="UniProtKB-UniPathway"/>
</dbReference>
<feature type="transmembrane region" description="Helical" evidence="12">
    <location>
        <begin position="426"/>
        <end position="448"/>
    </location>
</feature>
<keyword evidence="11" id="KW-0325">Glycoprotein</keyword>
<gene>
    <name evidence="14" type="ORF">LALA0_S13e01882g</name>
</gene>
<dbReference type="InterPro" id="IPR045687">
    <property type="entry name" value="PIGG/GPI7_C"/>
</dbReference>
<keyword evidence="6 12" id="KW-0808">Transferase</keyword>
<feature type="transmembrane region" description="Helical" evidence="12">
    <location>
        <begin position="759"/>
        <end position="781"/>
    </location>
</feature>
<evidence type="ECO:0000313" key="14">
    <source>
        <dbReference type="EMBL" id="CEP64737.1"/>
    </source>
</evidence>
<dbReference type="GO" id="GO:0051267">
    <property type="term" value="F:CP2 mannose-ethanolamine phosphotransferase activity"/>
    <property type="evidence" value="ECO:0007669"/>
    <property type="project" value="EnsemblFungi"/>
</dbReference>
<keyword evidence="5 12" id="KW-0337">GPI-anchor biosynthesis</keyword>
<dbReference type="GO" id="GO:0005789">
    <property type="term" value="C:endoplasmic reticulum membrane"/>
    <property type="evidence" value="ECO:0007669"/>
    <property type="project" value="UniProtKB-SubCell"/>
</dbReference>
<evidence type="ECO:0000256" key="7">
    <source>
        <dbReference type="ARBA" id="ARBA00022692"/>
    </source>
</evidence>
<accession>A0A0C7NGB4</accession>
<reference evidence="14 15" key="1">
    <citation type="submission" date="2014-12" db="EMBL/GenBank/DDBJ databases">
        <authorList>
            <person name="Neuveglise Cecile"/>
        </authorList>
    </citation>
    <scope>NUCLEOTIDE SEQUENCE [LARGE SCALE GENOMIC DNA]</scope>
    <source>
        <strain evidence="14 15">CBS 12615</strain>
    </source>
</reference>
<evidence type="ECO:0000256" key="12">
    <source>
        <dbReference type="RuleBase" id="RU367106"/>
    </source>
</evidence>
<comment type="pathway">
    <text evidence="2 12">Glycolipid biosynthesis; glycosylphosphatidylinositol-anchor biosynthesis.</text>
</comment>
<evidence type="ECO:0000256" key="6">
    <source>
        <dbReference type="ARBA" id="ARBA00022679"/>
    </source>
</evidence>
<dbReference type="PANTHER" id="PTHR23072:SF0">
    <property type="entry name" value="GPI ETHANOLAMINE PHOSPHATE TRANSFERASE 2"/>
    <property type="match status" value="1"/>
</dbReference>
<sequence>MGILSKTIGLLALQIVAILTFSAGFFPQKSFLKGDAQFLHLPEEQQDVQPRFEKLVLVVIDALRADYLFQDEMSQFSFVHGLLNDGHAWGYTAYSNPPTVTLPRLKGITTGSTPNFLDAILNVAGEDSSSSLEEQDSLLRQFRIKQKTINFFGDETWLKLFPRHFFDVVDGTNSFFVSDFEEVDYNVTRHLPRQLASQESWDVMILHYLGLDHIGHKGGAFSTFMRPKHREMDAVIEQIYNSVDDNTLICVMGDHGMNDMGNHGGSSAGETSSAMAFISKKLAGFSKPVAQRTEHIPIKAKSEDYKYLTKVNQIDFVPTVATLFNLPIPKNNIGVLIPDFLRLFSSHEAHIKVMDNFEQISSVAGQPCKELGSTDAHIAMMRDIQARLAKTATKYDYKLLGIGFTLLAFATFGVSKVCLESLQISVSFLILIVVCFLLSLSTFGSSFVEEEHQLWWWASVGFALISLAKAPRQTGSIFLASVGLRFIRGWNNSGQKYIYEHTTSELLKTHSEWQWILNVFTILGSSLVLRQQPTSSILADFPLSALCLVYKASWSVANGENVPLWLQKVVSNIVPGVANDLNPTEVLKSQLVPMARIFFSWAIAQVFIELMAHKREWPRRRTLIERIHPIITLILIFQTPSTNIPQFLVFQIIAPQIESLWHQLSDSNVTALMTVGLILQHLTFFQFGGTNSIATVSLTNAYNGVSENYSIHAVGFLMCLSNFAPSIYWSTTCLKMLLQRQPRVVPKKWQFFAISRLPALFFYCIFGCFLLGSCFILRYHLFIWSVFSPKLCYYVSWNLFMNVVIGWTLEAVIIAMS</sequence>
<dbReference type="HOGENOM" id="CLU_004770_0_0_1"/>
<feature type="transmembrane region" description="Helical" evidence="12">
    <location>
        <begin position="399"/>
        <end position="419"/>
    </location>
</feature>
<dbReference type="RefSeq" id="XP_022630941.1">
    <property type="nucleotide sequence ID" value="XM_022773021.1"/>
</dbReference>
<comment type="function">
    <text evidence="12">Ethanolamine phosphate transferase involved in glycosylphosphatidylinositol-anchor biosynthesis. Transfers ethanolamine phosphate to the GPI second mannose.</text>
</comment>
<dbReference type="PANTHER" id="PTHR23072">
    <property type="entry name" value="PHOSPHATIDYLINOSITOL GLYCAN-RELATED"/>
    <property type="match status" value="1"/>
</dbReference>
<dbReference type="InterPro" id="IPR037674">
    <property type="entry name" value="PIG-G_N"/>
</dbReference>
<keyword evidence="15" id="KW-1185">Reference proteome</keyword>
<dbReference type="InterPro" id="IPR002591">
    <property type="entry name" value="Phosphodiest/P_Trfase"/>
</dbReference>
<evidence type="ECO:0000256" key="5">
    <source>
        <dbReference type="ARBA" id="ARBA00022502"/>
    </source>
</evidence>
<dbReference type="OrthoDB" id="272139at2759"/>
<evidence type="ECO:0000313" key="15">
    <source>
        <dbReference type="Proteomes" id="UP000054304"/>
    </source>
</evidence>
<evidence type="ECO:0000256" key="4">
    <source>
        <dbReference type="ARBA" id="ARBA00020830"/>
    </source>
</evidence>
<evidence type="ECO:0000256" key="1">
    <source>
        <dbReference type="ARBA" id="ARBA00004477"/>
    </source>
</evidence>
<dbReference type="GeneID" id="34688303"/>
<proteinExistence type="inferred from homology"/>
<comment type="subcellular location">
    <subcellularLocation>
        <location evidence="1 12">Endoplasmic reticulum membrane</location>
        <topology evidence="1 12">Multi-pass membrane protein</topology>
    </subcellularLocation>
</comment>
<feature type="transmembrane region" description="Helical" evidence="12">
    <location>
        <begin position="793"/>
        <end position="816"/>
    </location>
</feature>
<dbReference type="UniPathway" id="UPA00196"/>
<evidence type="ECO:0000256" key="3">
    <source>
        <dbReference type="ARBA" id="ARBA00005315"/>
    </source>
</evidence>
<organism evidence="14 15">
    <name type="scientific">Lachancea lanzarotensis</name>
    <dbReference type="NCBI Taxonomy" id="1245769"/>
    <lineage>
        <taxon>Eukaryota</taxon>
        <taxon>Fungi</taxon>
        <taxon>Dikarya</taxon>
        <taxon>Ascomycota</taxon>
        <taxon>Saccharomycotina</taxon>
        <taxon>Saccharomycetes</taxon>
        <taxon>Saccharomycetales</taxon>
        <taxon>Saccharomycetaceae</taxon>
        <taxon>Lachancea</taxon>
    </lineage>
</organism>
<dbReference type="CDD" id="cd16024">
    <property type="entry name" value="GPI_EPT_2"/>
    <property type="match status" value="1"/>
</dbReference>
<evidence type="ECO:0000256" key="8">
    <source>
        <dbReference type="ARBA" id="ARBA00022824"/>
    </source>
</evidence>
<evidence type="ECO:0000256" key="11">
    <source>
        <dbReference type="ARBA" id="ARBA00023180"/>
    </source>
</evidence>
<name>A0A0C7NGB4_9SACH</name>
<dbReference type="Gene3D" id="3.40.720.10">
    <property type="entry name" value="Alkaline Phosphatase, subunit A"/>
    <property type="match status" value="2"/>
</dbReference>
<protein>
    <recommendedName>
        <fullName evidence="4 12">GPI ethanolamine phosphate transferase 2</fullName>
    </recommendedName>
</protein>